<name>A0AAX2EZS1_9ENTR</name>
<comment type="caution">
    <text evidence="1">The sequence shown here is derived from an EMBL/GenBank/DDBJ whole genome shotgun (WGS) entry which is preliminary data.</text>
</comment>
<dbReference type="Proteomes" id="UP000199173">
    <property type="component" value="Unassembled WGS sequence"/>
</dbReference>
<dbReference type="EMBL" id="FPAV01000021">
    <property type="protein sequence ID" value="SFU17445.1"/>
    <property type="molecule type" value="Genomic_DNA"/>
</dbReference>
<evidence type="ECO:0000313" key="1">
    <source>
        <dbReference type="EMBL" id="SFR26781.1"/>
    </source>
</evidence>
<evidence type="ECO:0000313" key="2">
    <source>
        <dbReference type="EMBL" id="SFU17445.1"/>
    </source>
</evidence>
<evidence type="ECO:0000313" key="4">
    <source>
        <dbReference type="Proteomes" id="UP000199173"/>
    </source>
</evidence>
<evidence type="ECO:0000313" key="3">
    <source>
        <dbReference type="Proteomes" id="UP000198760"/>
    </source>
</evidence>
<protein>
    <submittedName>
        <fullName evidence="1">Uncharacterized protein</fullName>
    </submittedName>
</protein>
<dbReference type="EMBL" id="FOYJ01000018">
    <property type="protein sequence ID" value="SFR26781.1"/>
    <property type="molecule type" value="Genomic_DNA"/>
</dbReference>
<sequence>MEALFDEALQEAYLAIHEKIMETLLLDQINFDEHSPTDFNIAIHAIRNCLARRKAPKDWQKWQKEVWEHNLEPSVRQDFRYQG</sequence>
<keyword evidence="3" id="KW-1185">Reference proteome</keyword>
<accession>A0AAX2EZS1</accession>
<reference evidence="3 4" key="1">
    <citation type="submission" date="2016-10" db="EMBL/GenBank/DDBJ databases">
        <authorList>
            <person name="Varghese N."/>
            <person name="Submissions S."/>
        </authorList>
    </citation>
    <scope>NUCLEOTIDE SEQUENCE [LARGE SCALE GENOMIC DNA]</scope>
    <source>
        <strain evidence="2 3">NFIX06</strain>
        <strain evidence="1 4">NFIX08</strain>
    </source>
</reference>
<dbReference type="Proteomes" id="UP000198760">
    <property type="component" value="Unassembled WGS sequence"/>
</dbReference>
<gene>
    <name evidence="2" type="ORF">SAMN03159428_05031</name>
    <name evidence="1" type="ORF">SAMN03159514_05086</name>
</gene>
<organism evidence="1 4">
    <name type="scientific">Kosakonia radicincitans</name>
    <dbReference type="NCBI Taxonomy" id="283686"/>
    <lineage>
        <taxon>Bacteria</taxon>
        <taxon>Pseudomonadati</taxon>
        <taxon>Pseudomonadota</taxon>
        <taxon>Gammaproteobacteria</taxon>
        <taxon>Enterobacterales</taxon>
        <taxon>Enterobacteriaceae</taxon>
        <taxon>Kosakonia</taxon>
    </lineage>
</organism>
<proteinExistence type="predicted"/>
<dbReference type="AlphaFoldDB" id="A0AAX2EZS1"/>
<dbReference type="KEGG" id="krd:A3780_08135"/>